<dbReference type="InterPro" id="IPR000086">
    <property type="entry name" value="NUDIX_hydrolase_dom"/>
</dbReference>
<dbReference type="AlphaFoldDB" id="T0ZQ84"/>
<dbReference type="PROSITE" id="PS51462">
    <property type="entry name" value="NUDIX"/>
    <property type="match status" value="1"/>
</dbReference>
<dbReference type="SUPFAM" id="SSF55811">
    <property type="entry name" value="Nudix"/>
    <property type="match status" value="1"/>
</dbReference>
<dbReference type="InterPro" id="IPR020084">
    <property type="entry name" value="NUDIX_hydrolase_CS"/>
</dbReference>
<organism evidence="3">
    <name type="scientific">mine drainage metagenome</name>
    <dbReference type="NCBI Taxonomy" id="410659"/>
    <lineage>
        <taxon>unclassified sequences</taxon>
        <taxon>metagenomes</taxon>
        <taxon>ecological metagenomes</taxon>
    </lineage>
</organism>
<evidence type="ECO:0000313" key="3">
    <source>
        <dbReference type="EMBL" id="EQD30894.1"/>
    </source>
</evidence>
<dbReference type="CDD" id="cd02883">
    <property type="entry name" value="NUDIX_Hydrolase"/>
    <property type="match status" value="1"/>
</dbReference>
<dbReference type="GO" id="GO:0016787">
    <property type="term" value="F:hydrolase activity"/>
    <property type="evidence" value="ECO:0007669"/>
    <property type="project" value="UniProtKB-KW"/>
</dbReference>
<dbReference type="InterPro" id="IPR015797">
    <property type="entry name" value="NUDIX_hydrolase-like_dom_sf"/>
</dbReference>
<dbReference type="PROSITE" id="PS00893">
    <property type="entry name" value="NUDIX_BOX"/>
    <property type="match status" value="1"/>
</dbReference>
<accession>T0ZQ84</accession>
<comment type="caution">
    <text evidence="3">The sequence shown here is derived from an EMBL/GenBank/DDBJ whole genome shotgun (WGS) entry which is preliminary data.</text>
</comment>
<reference evidence="3" key="2">
    <citation type="journal article" date="2014" name="ISME J.">
        <title>Microbial stratification in low pH oxic and suboxic macroscopic growths along an acid mine drainage.</title>
        <authorList>
            <person name="Mendez-Garcia C."/>
            <person name="Mesa V."/>
            <person name="Sprenger R.R."/>
            <person name="Richter M."/>
            <person name="Diez M.S."/>
            <person name="Solano J."/>
            <person name="Bargiela R."/>
            <person name="Golyshina O.V."/>
            <person name="Manteca A."/>
            <person name="Ramos J.L."/>
            <person name="Gallego J.R."/>
            <person name="Llorente I."/>
            <person name="Martins Dos Santos V.A."/>
            <person name="Jensen O.N."/>
            <person name="Pelaez A.I."/>
            <person name="Sanchez J."/>
            <person name="Ferrer M."/>
        </authorList>
    </citation>
    <scope>NUCLEOTIDE SEQUENCE</scope>
</reference>
<protein>
    <submittedName>
        <fullName evidence="3">NUDIX hydrolase, core domain protein</fullName>
    </submittedName>
</protein>
<dbReference type="EMBL" id="AUZZ01010099">
    <property type="protein sequence ID" value="EQD30894.1"/>
    <property type="molecule type" value="Genomic_DNA"/>
</dbReference>
<proteinExistence type="predicted"/>
<feature type="domain" description="Nudix hydrolase" evidence="2">
    <location>
        <begin position="6"/>
        <end position="140"/>
    </location>
</feature>
<name>T0ZQ84_9ZZZZ</name>
<keyword evidence="1 3" id="KW-0378">Hydrolase</keyword>
<evidence type="ECO:0000259" key="2">
    <source>
        <dbReference type="PROSITE" id="PS51462"/>
    </source>
</evidence>
<dbReference type="Pfam" id="PF00293">
    <property type="entry name" value="NUDIX"/>
    <property type="match status" value="1"/>
</dbReference>
<sequence length="160" mass="18096">MGETAKSWNGAYTCVFNKDFSEILLLWRAKESREGREIAGWGNIGGSIEPGETALQACIREMKEEIGIDLKPEDFTPVGVKKSPDGALRKWTVEFYAASIDGNTEIHLNNESRGYAWFGSDEIPDRTMDRKEELLGWWSIAKRNHAKSRSTGLPFKPERD</sequence>
<gene>
    <name evidence="3" type="ORF">B2A_13930</name>
</gene>
<dbReference type="PANTHER" id="PTHR43736">
    <property type="entry name" value="ADP-RIBOSE PYROPHOSPHATASE"/>
    <property type="match status" value="1"/>
</dbReference>
<reference evidence="3" key="1">
    <citation type="submission" date="2013-08" db="EMBL/GenBank/DDBJ databases">
        <authorList>
            <person name="Mendez C."/>
            <person name="Richter M."/>
            <person name="Ferrer M."/>
            <person name="Sanchez J."/>
        </authorList>
    </citation>
    <scope>NUCLEOTIDE SEQUENCE</scope>
</reference>
<dbReference type="PANTHER" id="PTHR43736:SF1">
    <property type="entry name" value="DIHYDRONEOPTERIN TRIPHOSPHATE DIPHOSPHATASE"/>
    <property type="match status" value="1"/>
</dbReference>
<evidence type="ECO:0000256" key="1">
    <source>
        <dbReference type="ARBA" id="ARBA00022801"/>
    </source>
</evidence>
<dbReference type="Gene3D" id="3.90.79.10">
    <property type="entry name" value="Nucleoside Triphosphate Pyrophosphohydrolase"/>
    <property type="match status" value="1"/>
</dbReference>